<dbReference type="STRING" id="1640674.SAMN05216323_110111"/>
<name>A0A1G6SUX4_9BACT</name>
<reference evidence="2 3" key="1">
    <citation type="submission" date="2016-09" db="EMBL/GenBank/DDBJ databases">
        <authorList>
            <person name="Capua I."/>
            <person name="De Benedictis P."/>
            <person name="Joannis T."/>
            <person name="Lombin L.H."/>
            <person name="Cattoli G."/>
        </authorList>
    </citation>
    <scope>NUCLEOTIDE SEQUENCE [LARGE SCALE GENOMIC DNA]</scope>
    <source>
        <strain evidence="2 3">A7P-90m</strain>
    </source>
</reference>
<gene>
    <name evidence="2" type="ORF">SAMN05216323_110111</name>
</gene>
<dbReference type="AlphaFoldDB" id="A0A1G6SUX4"/>
<accession>A0A1G6SUX4</accession>
<evidence type="ECO:0000313" key="3">
    <source>
        <dbReference type="Proteomes" id="UP000199452"/>
    </source>
</evidence>
<dbReference type="RefSeq" id="WP_170830180.1">
    <property type="nucleotide sequence ID" value="NZ_FMYP01000101.1"/>
</dbReference>
<feature type="region of interest" description="Disordered" evidence="1">
    <location>
        <begin position="23"/>
        <end position="44"/>
    </location>
</feature>
<keyword evidence="3" id="KW-1185">Reference proteome</keyword>
<proteinExistence type="predicted"/>
<organism evidence="2 3">
    <name type="scientific">Williamwhitmania taraxaci</name>
    <dbReference type="NCBI Taxonomy" id="1640674"/>
    <lineage>
        <taxon>Bacteria</taxon>
        <taxon>Pseudomonadati</taxon>
        <taxon>Bacteroidota</taxon>
        <taxon>Bacteroidia</taxon>
        <taxon>Bacteroidales</taxon>
        <taxon>Williamwhitmaniaceae</taxon>
        <taxon>Williamwhitmania</taxon>
    </lineage>
</organism>
<dbReference type="Proteomes" id="UP000199452">
    <property type="component" value="Unassembled WGS sequence"/>
</dbReference>
<evidence type="ECO:0000256" key="1">
    <source>
        <dbReference type="SAM" id="MobiDB-lite"/>
    </source>
</evidence>
<sequence>MPLKKGKSKKVISENIEELMHSYHKKGTIGTSSPKSNKKAQKQAIAIAFSMAKKESKE</sequence>
<dbReference type="EMBL" id="FMYP01000101">
    <property type="protein sequence ID" value="SDD20096.1"/>
    <property type="molecule type" value="Genomic_DNA"/>
</dbReference>
<protein>
    <submittedName>
        <fullName evidence="2">Uncharacterized protein</fullName>
    </submittedName>
</protein>
<evidence type="ECO:0000313" key="2">
    <source>
        <dbReference type="EMBL" id="SDD20096.1"/>
    </source>
</evidence>